<feature type="domain" description="Cuticle protein CPCFC" evidence="3">
    <location>
        <begin position="199"/>
        <end position="215"/>
    </location>
</feature>
<name>A0A7R8UA94_HERIL</name>
<evidence type="ECO:0000259" key="3">
    <source>
        <dbReference type="Pfam" id="PF17223"/>
    </source>
</evidence>
<protein>
    <recommendedName>
        <fullName evidence="3">Cuticle protein CPCFC domain-containing protein</fullName>
    </recommendedName>
</protein>
<dbReference type="InterPro" id="IPR033778">
    <property type="entry name" value="CPCFC"/>
</dbReference>
<feature type="region of interest" description="Disordered" evidence="1">
    <location>
        <begin position="48"/>
        <end position="161"/>
    </location>
</feature>
<dbReference type="OMA" id="WNPQPQW"/>
<feature type="domain" description="Cuticle protein CPCFC" evidence="3">
    <location>
        <begin position="28"/>
        <end position="44"/>
    </location>
</feature>
<keyword evidence="2" id="KW-0732">Signal</keyword>
<evidence type="ECO:0000313" key="4">
    <source>
        <dbReference type="EMBL" id="CAD7076816.1"/>
    </source>
</evidence>
<gene>
    <name evidence="4" type="ORF">HERILL_LOCUS208</name>
</gene>
<feature type="compositionally biased region" description="Polar residues" evidence="1">
    <location>
        <begin position="52"/>
        <end position="108"/>
    </location>
</feature>
<feature type="chain" id="PRO_5031160831" description="Cuticle protein CPCFC domain-containing protein" evidence="2">
    <location>
        <begin position="18"/>
        <end position="215"/>
    </location>
</feature>
<feature type="compositionally biased region" description="Low complexity" evidence="1">
    <location>
        <begin position="109"/>
        <end position="149"/>
    </location>
</feature>
<evidence type="ECO:0000256" key="1">
    <source>
        <dbReference type="SAM" id="MobiDB-lite"/>
    </source>
</evidence>
<dbReference type="Proteomes" id="UP000594454">
    <property type="component" value="Chromosome 1"/>
</dbReference>
<reference evidence="4 5" key="1">
    <citation type="submission" date="2020-11" db="EMBL/GenBank/DDBJ databases">
        <authorList>
            <person name="Wallbank WR R."/>
            <person name="Pardo Diaz C."/>
            <person name="Kozak K."/>
            <person name="Martin S."/>
            <person name="Jiggins C."/>
            <person name="Moest M."/>
            <person name="Warren A I."/>
            <person name="Generalovic N T."/>
            <person name="Byers J.R.P. K."/>
            <person name="Montejo-Kovacevich G."/>
            <person name="Yen C E."/>
        </authorList>
    </citation>
    <scope>NUCLEOTIDE SEQUENCE [LARGE SCALE GENOMIC DNA]</scope>
</reference>
<dbReference type="InParanoid" id="A0A7R8UA94"/>
<dbReference type="OrthoDB" id="8186685at2759"/>
<dbReference type="GO" id="GO:0042302">
    <property type="term" value="F:structural constituent of cuticle"/>
    <property type="evidence" value="ECO:0007669"/>
    <property type="project" value="InterPro"/>
</dbReference>
<keyword evidence="5" id="KW-1185">Reference proteome</keyword>
<evidence type="ECO:0000313" key="5">
    <source>
        <dbReference type="Proteomes" id="UP000594454"/>
    </source>
</evidence>
<proteinExistence type="predicted"/>
<dbReference type="Pfam" id="PF17223">
    <property type="entry name" value="CPCFC"/>
    <property type="match status" value="3"/>
</dbReference>
<accession>A0A7R8UA94</accession>
<evidence type="ECO:0000256" key="2">
    <source>
        <dbReference type="SAM" id="SignalP"/>
    </source>
</evidence>
<dbReference type="AlphaFoldDB" id="A0A7R8UA94"/>
<feature type="signal peptide" evidence="2">
    <location>
        <begin position="1"/>
        <end position="17"/>
    </location>
</feature>
<sequence length="215" mass="22667">MFSKLASLISLIALATAAPQHQQPASQFPAGVNPALCPGFPICDNALLHNPQPAQQGGQWNPAAQHNGQWNPADDQSGQWNPAADQSGQWNPAADQSGQWNPAADQSGQWNPAAHQAQPQNQWNNPAPQWNAPAPNWAAPAQPAYNPPASNHLDGGDKYPAGINPQSCPNYPYCSTPVTGGAPAAPQVAPLPGYTERQYPAGVSAQQCPNFPYCS</sequence>
<organism evidence="4 5">
    <name type="scientific">Hermetia illucens</name>
    <name type="common">Black soldier fly</name>
    <dbReference type="NCBI Taxonomy" id="343691"/>
    <lineage>
        <taxon>Eukaryota</taxon>
        <taxon>Metazoa</taxon>
        <taxon>Ecdysozoa</taxon>
        <taxon>Arthropoda</taxon>
        <taxon>Hexapoda</taxon>
        <taxon>Insecta</taxon>
        <taxon>Pterygota</taxon>
        <taxon>Neoptera</taxon>
        <taxon>Endopterygota</taxon>
        <taxon>Diptera</taxon>
        <taxon>Brachycera</taxon>
        <taxon>Stratiomyomorpha</taxon>
        <taxon>Stratiomyidae</taxon>
        <taxon>Hermetiinae</taxon>
        <taxon>Hermetia</taxon>
    </lineage>
</organism>
<dbReference type="EMBL" id="LR899009">
    <property type="protein sequence ID" value="CAD7076816.1"/>
    <property type="molecule type" value="Genomic_DNA"/>
</dbReference>
<feature type="domain" description="Cuticle protein CPCFC" evidence="3">
    <location>
        <begin position="159"/>
        <end position="175"/>
    </location>
</feature>